<keyword evidence="5" id="KW-0732">Signal</keyword>
<evidence type="ECO:0000256" key="4">
    <source>
        <dbReference type="SAM" id="MobiDB-lite"/>
    </source>
</evidence>
<comment type="caution">
    <text evidence="7">The sequence shown here is derived from an EMBL/GenBank/DDBJ whole genome shotgun (WGS) entry which is preliminary data.</text>
</comment>
<evidence type="ECO:0000256" key="3">
    <source>
        <dbReference type="ARBA" id="ARBA00023237"/>
    </source>
</evidence>
<evidence type="ECO:0000256" key="2">
    <source>
        <dbReference type="ARBA" id="ARBA00023136"/>
    </source>
</evidence>
<dbReference type="SUPFAM" id="SSF49464">
    <property type="entry name" value="Carboxypeptidase regulatory domain-like"/>
    <property type="match status" value="1"/>
</dbReference>
<feature type="chain" id="PRO_5047454407" evidence="5">
    <location>
        <begin position="18"/>
        <end position="237"/>
    </location>
</feature>
<dbReference type="Pfam" id="PF13715">
    <property type="entry name" value="CarbopepD_reg_2"/>
    <property type="match status" value="1"/>
</dbReference>
<dbReference type="Proteomes" id="UP001264980">
    <property type="component" value="Unassembled WGS sequence"/>
</dbReference>
<protein>
    <submittedName>
        <fullName evidence="7">Uncharacterized protein YehS (DUF1456 family)</fullName>
    </submittedName>
</protein>
<dbReference type="SMART" id="SM00965">
    <property type="entry name" value="STN"/>
    <property type="match status" value="1"/>
</dbReference>
<name>A0ABU1R1J5_9BACT</name>
<proteinExistence type="predicted"/>
<evidence type="ECO:0000313" key="8">
    <source>
        <dbReference type="Proteomes" id="UP001264980"/>
    </source>
</evidence>
<gene>
    <name evidence="7" type="ORF">J2W84_004173</name>
</gene>
<keyword evidence="8" id="KW-1185">Reference proteome</keyword>
<keyword evidence="2" id="KW-0472">Membrane</keyword>
<accession>A0ABU1R1J5</accession>
<reference evidence="7 8" key="1">
    <citation type="submission" date="2023-07" db="EMBL/GenBank/DDBJ databases">
        <title>Sorghum-associated microbial communities from plants grown in Nebraska, USA.</title>
        <authorList>
            <person name="Schachtman D."/>
        </authorList>
    </citation>
    <scope>NUCLEOTIDE SEQUENCE [LARGE SCALE GENOMIC DNA]</scope>
    <source>
        <strain evidence="7 8">BE57</strain>
    </source>
</reference>
<dbReference type="Pfam" id="PF07660">
    <property type="entry name" value="STN"/>
    <property type="match status" value="1"/>
</dbReference>
<evidence type="ECO:0000256" key="5">
    <source>
        <dbReference type="SAM" id="SignalP"/>
    </source>
</evidence>
<evidence type="ECO:0000259" key="6">
    <source>
        <dbReference type="SMART" id="SM00965"/>
    </source>
</evidence>
<dbReference type="EMBL" id="JAVDTI010000004">
    <property type="protein sequence ID" value="MDR6807122.1"/>
    <property type="molecule type" value="Genomic_DNA"/>
</dbReference>
<keyword evidence="1" id="KW-0813">Transport</keyword>
<sequence length="237" mass="25818">MKLTVVLLWIGMMSVHATGYSQKSRMDVKIRNGNLGTLFRQIQEQTSYRIFYRDDLFSGRQEFNINLNLKNETVPAILNAALKGTDLTYKVIGKQIAIYKKEEHEGAGPVPNINVPVMPEAVIREITGTVADAKGNPLPGATVIVKGTDKGTSADASGKFTVEAEAGDVLVVSFIGYLKKEQTVGTQTTLSIQLEEDLNGLEEISEKQDGCQNPERKSGHTVQANSGTNQLSHILQG</sequence>
<organism evidence="7 8">
    <name type="scientific">Dyadobacter fermentans</name>
    <dbReference type="NCBI Taxonomy" id="94254"/>
    <lineage>
        <taxon>Bacteria</taxon>
        <taxon>Pseudomonadati</taxon>
        <taxon>Bacteroidota</taxon>
        <taxon>Cytophagia</taxon>
        <taxon>Cytophagales</taxon>
        <taxon>Spirosomataceae</taxon>
        <taxon>Dyadobacter</taxon>
    </lineage>
</organism>
<feature type="region of interest" description="Disordered" evidence="4">
    <location>
        <begin position="207"/>
        <end position="237"/>
    </location>
</feature>
<evidence type="ECO:0000313" key="7">
    <source>
        <dbReference type="EMBL" id="MDR6807122.1"/>
    </source>
</evidence>
<feature type="compositionally biased region" description="Basic and acidic residues" evidence="4">
    <location>
        <begin position="207"/>
        <end position="218"/>
    </location>
</feature>
<evidence type="ECO:0000256" key="1">
    <source>
        <dbReference type="ARBA" id="ARBA00022448"/>
    </source>
</evidence>
<feature type="domain" description="Secretin/TonB short N-terminal" evidence="6">
    <location>
        <begin position="48"/>
        <end position="101"/>
    </location>
</feature>
<dbReference type="Gene3D" id="2.60.40.1120">
    <property type="entry name" value="Carboxypeptidase-like, regulatory domain"/>
    <property type="match status" value="1"/>
</dbReference>
<keyword evidence="3" id="KW-0998">Cell outer membrane</keyword>
<dbReference type="RefSeq" id="WP_309987069.1">
    <property type="nucleotide sequence ID" value="NZ_JAVDTI010000004.1"/>
</dbReference>
<feature type="signal peptide" evidence="5">
    <location>
        <begin position="1"/>
        <end position="17"/>
    </location>
</feature>
<dbReference type="Gene3D" id="3.55.50.30">
    <property type="match status" value="1"/>
</dbReference>
<feature type="compositionally biased region" description="Polar residues" evidence="4">
    <location>
        <begin position="220"/>
        <end position="237"/>
    </location>
</feature>
<dbReference type="InterPro" id="IPR011662">
    <property type="entry name" value="Secretin/TonB_short_N"/>
</dbReference>
<dbReference type="InterPro" id="IPR008969">
    <property type="entry name" value="CarboxyPept-like_regulatory"/>
</dbReference>